<evidence type="ECO:0000313" key="7">
    <source>
        <dbReference type="EnsemblProtists" id="EOD14112"/>
    </source>
</evidence>
<dbReference type="PaxDb" id="2903-EOD14112"/>
<feature type="domain" description="FAD linked oxidase N-terminal" evidence="6">
    <location>
        <begin position="71"/>
        <end position="121"/>
    </location>
</feature>
<dbReference type="InterPro" id="IPR006094">
    <property type="entry name" value="Oxid_FAD_bind_N"/>
</dbReference>
<name>A0A0D3IS77_EMIH1</name>
<dbReference type="Gene3D" id="3.40.462.20">
    <property type="match status" value="2"/>
</dbReference>
<comment type="cofactor">
    <cofactor evidence="1">
        <name>FAD</name>
        <dbReference type="ChEBI" id="CHEBI:57692"/>
    </cofactor>
</comment>
<keyword evidence="4" id="KW-0274">FAD</keyword>
<dbReference type="InterPro" id="IPR036318">
    <property type="entry name" value="FAD-bd_PCMH-like_sf"/>
</dbReference>
<evidence type="ECO:0000256" key="5">
    <source>
        <dbReference type="ARBA" id="ARBA00023002"/>
    </source>
</evidence>
<dbReference type="InterPro" id="IPR006093">
    <property type="entry name" value="Oxy_OxRdtase_FAD_BS"/>
</dbReference>
<evidence type="ECO:0000256" key="1">
    <source>
        <dbReference type="ARBA" id="ARBA00001974"/>
    </source>
</evidence>
<dbReference type="KEGG" id="ehx:EMIHUDRAFT_212115"/>
<comment type="similarity">
    <text evidence="2">Belongs to the oxygen-dependent FAD-linked oxidoreductase family.</text>
</comment>
<dbReference type="InterPro" id="IPR050416">
    <property type="entry name" value="FAD-linked_Oxidoreductase"/>
</dbReference>
<dbReference type="EnsemblProtists" id="EOD14112">
    <property type="protein sequence ID" value="EOD14112"/>
    <property type="gene ID" value="EMIHUDRAFT_212115"/>
</dbReference>
<dbReference type="GeneID" id="17260309"/>
<evidence type="ECO:0000259" key="6">
    <source>
        <dbReference type="Pfam" id="PF01565"/>
    </source>
</evidence>
<dbReference type="GO" id="GO:0016491">
    <property type="term" value="F:oxidoreductase activity"/>
    <property type="evidence" value="ECO:0007669"/>
    <property type="project" value="UniProtKB-KW"/>
</dbReference>
<protein>
    <recommendedName>
        <fullName evidence="6">FAD linked oxidase N-terminal domain-containing protein</fullName>
    </recommendedName>
</protein>
<dbReference type="HOGENOM" id="CLU_477728_0_0_1"/>
<accession>A0A0D3IS77</accession>
<dbReference type="PANTHER" id="PTHR42973">
    <property type="entry name" value="BINDING OXIDOREDUCTASE, PUTATIVE (AFU_ORTHOLOGUE AFUA_1G17690)-RELATED"/>
    <property type="match status" value="1"/>
</dbReference>
<dbReference type="GO" id="GO:0050660">
    <property type="term" value="F:flavin adenine dinucleotide binding"/>
    <property type="evidence" value="ECO:0007669"/>
    <property type="project" value="InterPro"/>
</dbReference>
<reference evidence="7" key="2">
    <citation type="submission" date="2024-10" db="UniProtKB">
        <authorList>
            <consortium name="EnsemblProtists"/>
        </authorList>
    </citation>
    <scope>IDENTIFICATION</scope>
</reference>
<evidence type="ECO:0000256" key="2">
    <source>
        <dbReference type="ARBA" id="ARBA00005466"/>
    </source>
</evidence>
<dbReference type="InterPro" id="IPR016169">
    <property type="entry name" value="FAD-bd_PCMH_sub2"/>
</dbReference>
<reference evidence="8" key="1">
    <citation type="journal article" date="2013" name="Nature">
        <title>Pan genome of the phytoplankton Emiliania underpins its global distribution.</title>
        <authorList>
            <person name="Read B.A."/>
            <person name="Kegel J."/>
            <person name="Klute M.J."/>
            <person name="Kuo A."/>
            <person name="Lefebvre S.C."/>
            <person name="Maumus F."/>
            <person name="Mayer C."/>
            <person name="Miller J."/>
            <person name="Monier A."/>
            <person name="Salamov A."/>
            <person name="Young J."/>
            <person name="Aguilar M."/>
            <person name="Claverie J.M."/>
            <person name="Frickenhaus S."/>
            <person name="Gonzalez K."/>
            <person name="Herman E.K."/>
            <person name="Lin Y.C."/>
            <person name="Napier J."/>
            <person name="Ogata H."/>
            <person name="Sarno A.F."/>
            <person name="Shmutz J."/>
            <person name="Schroeder D."/>
            <person name="de Vargas C."/>
            <person name="Verret F."/>
            <person name="von Dassow P."/>
            <person name="Valentin K."/>
            <person name="Van de Peer Y."/>
            <person name="Wheeler G."/>
            <person name="Dacks J.B."/>
            <person name="Delwiche C.F."/>
            <person name="Dyhrman S.T."/>
            <person name="Glockner G."/>
            <person name="John U."/>
            <person name="Richards T."/>
            <person name="Worden A.Z."/>
            <person name="Zhang X."/>
            <person name="Grigoriev I.V."/>
            <person name="Allen A.E."/>
            <person name="Bidle K."/>
            <person name="Borodovsky M."/>
            <person name="Bowler C."/>
            <person name="Brownlee C."/>
            <person name="Cock J.M."/>
            <person name="Elias M."/>
            <person name="Gladyshev V.N."/>
            <person name="Groth M."/>
            <person name="Guda C."/>
            <person name="Hadaegh A."/>
            <person name="Iglesias-Rodriguez M.D."/>
            <person name="Jenkins J."/>
            <person name="Jones B.M."/>
            <person name="Lawson T."/>
            <person name="Leese F."/>
            <person name="Lindquist E."/>
            <person name="Lobanov A."/>
            <person name="Lomsadze A."/>
            <person name="Malik S.B."/>
            <person name="Marsh M.E."/>
            <person name="Mackinder L."/>
            <person name="Mock T."/>
            <person name="Mueller-Roeber B."/>
            <person name="Pagarete A."/>
            <person name="Parker M."/>
            <person name="Probert I."/>
            <person name="Quesneville H."/>
            <person name="Raines C."/>
            <person name="Rensing S.A."/>
            <person name="Riano-Pachon D.M."/>
            <person name="Richier S."/>
            <person name="Rokitta S."/>
            <person name="Shiraiwa Y."/>
            <person name="Soanes D.M."/>
            <person name="van der Giezen M."/>
            <person name="Wahlund T.M."/>
            <person name="Williams B."/>
            <person name="Wilson W."/>
            <person name="Wolfe G."/>
            <person name="Wurch L.L."/>
        </authorList>
    </citation>
    <scope>NUCLEOTIDE SEQUENCE</scope>
</reference>
<dbReference type="PROSITE" id="PS00862">
    <property type="entry name" value="OX2_COVAL_FAD"/>
    <property type="match status" value="1"/>
</dbReference>
<dbReference type="Pfam" id="PF01565">
    <property type="entry name" value="FAD_binding_4"/>
    <property type="match status" value="1"/>
</dbReference>
<evidence type="ECO:0000256" key="3">
    <source>
        <dbReference type="ARBA" id="ARBA00022630"/>
    </source>
</evidence>
<keyword evidence="8" id="KW-1185">Reference proteome</keyword>
<dbReference type="Proteomes" id="UP000013827">
    <property type="component" value="Unassembled WGS sequence"/>
</dbReference>
<dbReference type="AlphaFoldDB" id="A0A0D3IS77"/>
<keyword evidence="5" id="KW-0560">Oxidoreductase</keyword>
<evidence type="ECO:0000256" key="4">
    <source>
        <dbReference type="ARBA" id="ARBA00022827"/>
    </source>
</evidence>
<dbReference type="SUPFAM" id="SSF56176">
    <property type="entry name" value="FAD-binding/transporter-associated domain-like"/>
    <property type="match status" value="1"/>
</dbReference>
<dbReference type="PANTHER" id="PTHR42973:SF39">
    <property type="entry name" value="FAD-BINDING PCMH-TYPE DOMAIN-CONTAINING PROTEIN"/>
    <property type="match status" value="1"/>
</dbReference>
<evidence type="ECO:0000313" key="8">
    <source>
        <dbReference type="Proteomes" id="UP000013827"/>
    </source>
</evidence>
<proteinExistence type="inferred from homology"/>
<organism evidence="7 8">
    <name type="scientific">Emiliania huxleyi (strain CCMP1516)</name>
    <dbReference type="NCBI Taxonomy" id="280463"/>
    <lineage>
        <taxon>Eukaryota</taxon>
        <taxon>Haptista</taxon>
        <taxon>Haptophyta</taxon>
        <taxon>Prymnesiophyceae</taxon>
        <taxon>Isochrysidales</taxon>
        <taxon>Noelaerhabdaceae</taxon>
        <taxon>Emiliania</taxon>
    </lineage>
</organism>
<dbReference type="Gene3D" id="3.30.465.10">
    <property type="match status" value="3"/>
</dbReference>
<sequence>MAFPSGVMRATTCTRPVVAYVAKDDQNYGSANCACDAMRGQLDVYFPKEDFNSYKSAMSSINNHLTGHAEPPCVVLPTSEGDVINAVKISNKHKAKVTVMGGGHSAVSSSDLAILISMKVPAMQSINFEPLYSRVRGVTLITPDGEKHELSESSQGNDADLWWGVRGAAPQLGIVTSVTIETRTLPDPYRSLFSLDAIALPMKTLLMKNFLEQSATAPDDTSLNMVVGVAMDKNKWQWQRVQAFYATGNGLVQWDPSCTCSACKVQQSECSKQSAEPAQRALNTLLKESGEAEATEGYTCDPESSSHTYYTPGLDFGPHTGTKSNRLTKVYSTPDYLVNALDFAFPPLDFAKDTSDASKFFGAGSVDKRVFWGKPPSPDLEPGMALGGCQPPLYKTTCRSYLAFEIQSIIIKLNDPKSSSDIAQLFYDALIELGSYNTSGKIESANIALQHTGGNVEKTDSSSMAYFNRKQDWGCSITCAYYQDVKDPQSADNLSNETTWDGGNCADWVAALVDKLDPKGVYIVDTKPWVKNTEWQVKRAFGDNLDRLCKLKHEVDTKNMFGGAMLDGCPR</sequence>
<keyword evidence="3" id="KW-0285">Flavoprotein</keyword>
<dbReference type="RefSeq" id="XP_005766541.1">
    <property type="nucleotide sequence ID" value="XM_005766484.1"/>
</dbReference>